<name>A0A2W5GKW4_9SPHI</name>
<accession>A0A2W5GKW4</accession>
<dbReference type="AlphaFoldDB" id="A0A2W5GKW4"/>
<dbReference type="Proteomes" id="UP000249645">
    <property type="component" value="Unassembled WGS sequence"/>
</dbReference>
<dbReference type="EMBL" id="QFOI01000225">
    <property type="protein sequence ID" value="PZP46426.1"/>
    <property type="molecule type" value="Genomic_DNA"/>
</dbReference>
<organism evidence="1 2">
    <name type="scientific">Pseudopedobacter saltans</name>
    <dbReference type="NCBI Taxonomy" id="151895"/>
    <lineage>
        <taxon>Bacteria</taxon>
        <taxon>Pseudomonadati</taxon>
        <taxon>Bacteroidota</taxon>
        <taxon>Sphingobacteriia</taxon>
        <taxon>Sphingobacteriales</taxon>
        <taxon>Sphingobacteriaceae</taxon>
        <taxon>Pseudopedobacter</taxon>
    </lineage>
</organism>
<evidence type="ECO:0000313" key="2">
    <source>
        <dbReference type="Proteomes" id="UP000249645"/>
    </source>
</evidence>
<sequence length="131" mass="14814">MYLSSEEKRDYSLFNPYAYIEITTYGKKGPMMKDDASQAVSRPIPFSYGKTFYQPKYVDYKSTDSLPDVRATVYWNPRIVTDSAGKAKVCFYATPNASSYLINVEGTDGNGNLGWSYQYLPISDDKKGVPH</sequence>
<gene>
    <name evidence="1" type="ORF">DI598_12125</name>
</gene>
<proteinExistence type="predicted"/>
<evidence type="ECO:0000313" key="1">
    <source>
        <dbReference type="EMBL" id="PZP46426.1"/>
    </source>
</evidence>
<comment type="caution">
    <text evidence="1">The sequence shown here is derived from an EMBL/GenBank/DDBJ whole genome shotgun (WGS) entry which is preliminary data.</text>
</comment>
<reference evidence="1 2" key="1">
    <citation type="submission" date="2017-11" db="EMBL/GenBank/DDBJ databases">
        <title>Infants hospitalized years apart are colonized by the same room-sourced microbial strains.</title>
        <authorList>
            <person name="Brooks B."/>
            <person name="Olm M.R."/>
            <person name="Firek B.A."/>
            <person name="Baker R."/>
            <person name="Thomas B.C."/>
            <person name="Morowitz M.J."/>
            <person name="Banfield J.F."/>
        </authorList>
    </citation>
    <scope>NUCLEOTIDE SEQUENCE [LARGE SCALE GENOMIC DNA]</scope>
    <source>
        <strain evidence="1">S2_009_000_R2_76</strain>
    </source>
</reference>
<protein>
    <submittedName>
        <fullName evidence="1">Uncharacterized protein</fullName>
    </submittedName>
</protein>